<protein>
    <recommendedName>
        <fullName evidence="5">Neurotransmitter-gated ion-channel ligand-binding domain-containing protein</fullName>
    </recommendedName>
</protein>
<keyword evidence="2" id="KW-0472">Membrane</keyword>
<evidence type="ECO:0008006" key="5">
    <source>
        <dbReference type="Google" id="ProtNLM"/>
    </source>
</evidence>
<dbReference type="AlphaFoldDB" id="A0A812QF71"/>
<organism evidence="3 4">
    <name type="scientific">Symbiodinium natans</name>
    <dbReference type="NCBI Taxonomy" id="878477"/>
    <lineage>
        <taxon>Eukaryota</taxon>
        <taxon>Sar</taxon>
        <taxon>Alveolata</taxon>
        <taxon>Dinophyceae</taxon>
        <taxon>Suessiales</taxon>
        <taxon>Symbiodiniaceae</taxon>
        <taxon>Symbiodinium</taxon>
    </lineage>
</organism>
<dbReference type="InterPro" id="IPR038050">
    <property type="entry name" value="Neuro_actylchol_rec"/>
</dbReference>
<sequence>MDFLTKWYGDGQEDQPARSGAPSDYTDGSDKGDDDCYDTLYDKFQDLPGYVAYNPIPFQIGSLLLIVIGVILLNHSIIWFKPQPFLEMARSVLCLTLAAAWTSLVGGLPQFLDERYQINQTLNGTIPLTIIPSWDVFLSFSDRTKVISGRLSFDTDYVEEAKKFNEHPENMVDVLNFGTGSAGINSLSGIKLWNPQLAQTATSVGKVYVGEFSQSLYPYDLSCYPFDRKTVHFQIALPGPAQYFFRLSLGCLGENSITRRVDADGEVLECAWPVNGSFVSFDWDYFTCTLEDSATIHCQMTGTRHWSALLKTYMWPSIIYGLMGFMAFGMGVRLAMPRVAITMLALLSLTNLRNQVIALLPVSDTTSWMEEYFLIAISFMLVNLLGHAAAFHLDAKGRHHTQKIVNKFSLWGMLSVFVAVVLARLHVRECPLIDPVISLTMTLVAAAVALSIILCLVWYHREAFREAGRKITEHALTKGHVHDDNV</sequence>
<keyword evidence="2" id="KW-0812">Transmembrane</keyword>
<gene>
    <name evidence="3" type="ORF">SNAT2548_LOCUS20757</name>
</gene>
<proteinExistence type="predicted"/>
<accession>A0A812QF71</accession>
<keyword evidence="2" id="KW-1133">Transmembrane helix</keyword>
<feature type="transmembrane region" description="Helical" evidence="2">
    <location>
        <begin position="405"/>
        <end position="425"/>
    </location>
</feature>
<name>A0A812QF71_9DINO</name>
<evidence type="ECO:0000313" key="3">
    <source>
        <dbReference type="EMBL" id="CAE7380220.1"/>
    </source>
</evidence>
<dbReference type="EMBL" id="CAJNDS010002222">
    <property type="protein sequence ID" value="CAE7380220.1"/>
    <property type="molecule type" value="Genomic_DNA"/>
</dbReference>
<feature type="transmembrane region" description="Helical" evidence="2">
    <location>
        <begin position="313"/>
        <end position="332"/>
    </location>
</feature>
<feature type="transmembrane region" description="Helical" evidence="2">
    <location>
        <begin position="437"/>
        <end position="459"/>
    </location>
</feature>
<feature type="transmembrane region" description="Helical" evidence="2">
    <location>
        <begin position="56"/>
        <end position="80"/>
    </location>
</feature>
<dbReference type="Proteomes" id="UP000604046">
    <property type="component" value="Unassembled WGS sequence"/>
</dbReference>
<dbReference type="Gene3D" id="1.20.58.390">
    <property type="entry name" value="Neurotransmitter-gated ion-channel transmembrane domain"/>
    <property type="match status" value="1"/>
</dbReference>
<feature type="region of interest" description="Disordered" evidence="1">
    <location>
        <begin position="1"/>
        <end position="30"/>
    </location>
</feature>
<dbReference type="OrthoDB" id="409512at2759"/>
<evidence type="ECO:0000313" key="4">
    <source>
        <dbReference type="Proteomes" id="UP000604046"/>
    </source>
</evidence>
<keyword evidence="4" id="KW-1185">Reference proteome</keyword>
<feature type="transmembrane region" description="Helical" evidence="2">
    <location>
        <begin position="372"/>
        <end position="393"/>
    </location>
</feature>
<evidence type="ECO:0000256" key="2">
    <source>
        <dbReference type="SAM" id="Phobius"/>
    </source>
</evidence>
<comment type="caution">
    <text evidence="3">The sequence shown here is derived from an EMBL/GenBank/DDBJ whole genome shotgun (WGS) entry which is preliminary data.</text>
</comment>
<evidence type="ECO:0000256" key="1">
    <source>
        <dbReference type="SAM" id="MobiDB-lite"/>
    </source>
</evidence>
<reference evidence="3" key="1">
    <citation type="submission" date="2021-02" db="EMBL/GenBank/DDBJ databases">
        <authorList>
            <person name="Dougan E. K."/>
            <person name="Rhodes N."/>
            <person name="Thang M."/>
            <person name="Chan C."/>
        </authorList>
    </citation>
    <scope>NUCLEOTIDE SEQUENCE</scope>
</reference>